<evidence type="ECO:0000256" key="2">
    <source>
        <dbReference type="ARBA" id="ARBA00001913"/>
    </source>
</evidence>
<dbReference type="AlphaFoldDB" id="A0A093UYU7"/>
<reference key="1">
    <citation type="journal article" date="2014" name="PLoS Genet.">
        <title>Signature Gene Expression Reveals Novel Clues to the Molecular Mechanisms of Dimorphic Transition in Penicillium marneffei.</title>
        <authorList>
            <person name="Yang E."/>
            <person name="Wang G."/>
            <person name="Cai J."/>
            <person name="Woo P.C."/>
            <person name="Lau S.K."/>
            <person name="Yuen K.-Y."/>
            <person name="Chow W.-N."/>
            <person name="Lin X."/>
        </authorList>
    </citation>
    <scope>NUCLEOTIDE SEQUENCE [LARGE SCALE GENOMIC DNA]</scope>
    <source>
        <strain>PM1</strain>
    </source>
</reference>
<keyword evidence="11" id="KW-0326">Glycosidase</keyword>
<evidence type="ECO:0000256" key="15">
    <source>
        <dbReference type="PIRSR" id="PIRSR001024-5"/>
    </source>
</evidence>
<evidence type="ECO:0000256" key="17">
    <source>
        <dbReference type="SAM" id="SignalP"/>
    </source>
</evidence>
<feature type="disulfide bond" evidence="14">
    <location>
        <begin position="461"/>
        <end position="497"/>
    </location>
</feature>
<dbReference type="EC" id="3.2.1.1" evidence="4"/>
<dbReference type="InterPro" id="IPR015340">
    <property type="entry name" value="A_amylase_C_dom"/>
</dbReference>
<feature type="disulfide bond" evidence="14">
    <location>
        <begin position="48"/>
        <end position="54"/>
    </location>
</feature>
<feature type="binding site" evidence="15">
    <location>
        <position position="99"/>
    </location>
    <ligand>
        <name>substrate</name>
    </ligand>
</feature>
<evidence type="ECO:0000256" key="6">
    <source>
        <dbReference type="ARBA" id="ARBA00022801"/>
    </source>
</evidence>
<dbReference type="InterPro" id="IPR013780">
    <property type="entry name" value="Glyco_hydro_b"/>
</dbReference>
<feature type="disulfide bond" evidence="14">
    <location>
        <begin position="264"/>
        <end position="305"/>
    </location>
</feature>
<evidence type="ECO:0000256" key="7">
    <source>
        <dbReference type="ARBA" id="ARBA00022837"/>
    </source>
</evidence>
<keyword evidence="17" id="KW-0732">Signal</keyword>
<dbReference type="GO" id="GO:0004556">
    <property type="term" value="F:alpha-amylase activity"/>
    <property type="evidence" value="ECO:0007669"/>
    <property type="project" value="UniProtKB-EC"/>
</dbReference>
<dbReference type="Gene3D" id="2.60.40.1180">
    <property type="entry name" value="Golgi alpha-mannosidase II"/>
    <property type="match status" value="1"/>
</dbReference>
<evidence type="ECO:0000313" key="19">
    <source>
        <dbReference type="EMBL" id="KFX45090.1"/>
    </source>
</evidence>
<feature type="region of interest" description="Disordered" evidence="16">
    <location>
        <begin position="508"/>
        <end position="528"/>
    </location>
</feature>
<name>A0A093UYU7_TALMA</name>
<dbReference type="InterPro" id="IPR013777">
    <property type="entry name" value="A-amylase-like"/>
</dbReference>
<evidence type="ECO:0000256" key="12">
    <source>
        <dbReference type="PIRSR" id="PIRSR001024-1"/>
    </source>
</evidence>
<dbReference type="SUPFAM" id="SSF51445">
    <property type="entry name" value="(Trans)glycosidases"/>
    <property type="match status" value="1"/>
</dbReference>
<dbReference type="PANTHER" id="PTHR10357:SF208">
    <property type="entry name" value="ALPHA-AMYLASE"/>
    <property type="match status" value="1"/>
</dbReference>
<feature type="active site" description="Proton donor" evidence="12">
    <location>
        <position position="254"/>
    </location>
</feature>
<feature type="site" description="Transition state stabilizer" evidence="13">
    <location>
        <position position="319"/>
    </location>
</feature>
<organism evidence="19">
    <name type="scientific">Talaromyces marneffei PM1</name>
    <dbReference type="NCBI Taxonomy" id="1077442"/>
    <lineage>
        <taxon>Eukaryota</taxon>
        <taxon>Fungi</taxon>
        <taxon>Dikarya</taxon>
        <taxon>Ascomycota</taxon>
        <taxon>Pezizomycotina</taxon>
        <taxon>Eurotiomycetes</taxon>
        <taxon>Eurotiomycetidae</taxon>
        <taxon>Eurotiales</taxon>
        <taxon>Trichocomaceae</taxon>
        <taxon>Talaromyces</taxon>
        <taxon>Talaromyces sect. Talaromyces</taxon>
    </lineage>
</organism>
<evidence type="ECO:0000256" key="10">
    <source>
        <dbReference type="ARBA" id="ARBA00023277"/>
    </source>
</evidence>
<evidence type="ECO:0000259" key="18">
    <source>
        <dbReference type="SMART" id="SM00642"/>
    </source>
</evidence>
<feature type="binding site" evidence="15">
    <location>
        <position position="319"/>
    </location>
    <ligand>
        <name>substrate</name>
    </ligand>
</feature>
<protein>
    <recommendedName>
        <fullName evidence="4">alpha-amylase</fullName>
        <ecNumber evidence="4">3.2.1.1</ecNumber>
    </recommendedName>
</protein>
<feature type="domain" description="Glycosyl hydrolase family 13 catalytic" evidence="18">
    <location>
        <begin position="32"/>
        <end position="391"/>
    </location>
</feature>
<comment type="caution">
    <text evidence="19">The sequence shown here is derived from an EMBL/GenBank/DDBJ whole genome shotgun (WGS) entry which is preliminary data.</text>
</comment>
<keyword evidence="8 14" id="KW-1015">Disulfide bond</keyword>
<evidence type="ECO:0000256" key="5">
    <source>
        <dbReference type="ARBA" id="ARBA00022723"/>
    </source>
</evidence>
<comment type="cofactor">
    <cofactor evidence="2">
        <name>Ca(2+)</name>
        <dbReference type="ChEBI" id="CHEBI:29108"/>
    </cofactor>
</comment>
<dbReference type="Pfam" id="PF00128">
    <property type="entry name" value="Alpha-amylase"/>
    <property type="match status" value="1"/>
</dbReference>
<dbReference type="Gene3D" id="3.20.20.80">
    <property type="entry name" value="Glycosidases"/>
    <property type="match status" value="1"/>
</dbReference>
<comment type="catalytic activity">
    <reaction evidence="1">
        <text>Endohydrolysis of (1-&gt;4)-alpha-D-glucosidic linkages in polysaccharides containing three or more (1-&gt;4)-alpha-linked D-glucose units.</text>
        <dbReference type="EC" id="3.2.1.1"/>
    </reaction>
</comment>
<dbReference type="HOGENOM" id="CLU_006462_7_2_1"/>
<feature type="disulfide bond" evidence="14">
    <location>
        <begin position="174"/>
        <end position="188"/>
    </location>
</feature>
<comment type="similarity">
    <text evidence="3">Belongs to the glycosyl hydrolase 13 family.</text>
</comment>
<dbReference type="EMBL" id="JPOX01000025">
    <property type="protein sequence ID" value="KFX45090.1"/>
    <property type="molecule type" value="Genomic_DNA"/>
</dbReference>
<dbReference type="PIRSF" id="PIRSF001024">
    <property type="entry name" value="Alph-amyl_fung"/>
    <property type="match status" value="1"/>
</dbReference>
<keyword evidence="7" id="KW-0106">Calcium</keyword>
<dbReference type="PANTHER" id="PTHR10357">
    <property type="entry name" value="ALPHA-AMYLASE FAMILY MEMBER"/>
    <property type="match status" value="1"/>
</dbReference>
<keyword evidence="5" id="KW-0479">Metal-binding</keyword>
<dbReference type="Pfam" id="PF09260">
    <property type="entry name" value="A_amylase_dom_C"/>
    <property type="match status" value="1"/>
</dbReference>
<feature type="active site" description="Nucleophile" evidence="12">
    <location>
        <position position="230"/>
    </location>
</feature>
<evidence type="ECO:0000256" key="14">
    <source>
        <dbReference type="PIRSR" id="PIRSR001024-4"/>
    </source>
</evidence>
<feature type="binding site" evidence="15">
    <location>
        <position position="366"/>
    </location>
    <ligand>
        <name>substrate</name>
    </ligand>
</feature>
<proteinExistence type="inferred from homology"/>
<dbReference type="SMART" id="SM00642">
    <property type="entry name" value="Aamy"/>
    <property type="match status" value="1"/>
</dbReference>
<dbReference type="GO" id="GO:0005509">
    <property type="term" value="F:calcium ion binding"/>
    <property type="evidence" value="ECO:0007669"/>
    <property type="project" value="InterPro"/>
</dbReference>
<keyword evidence="9" id="KW-0325">Glycoprotein</keyword>
<dbReference type="InterPro" id="IPR017853">
    <property type="entry name" value="GH"/>
</dbReference>
<evidence type="ECO:0000256" key="3">
    <source>
        <dbReference type="ARBA" id="ARBA00008061"/>
    </source>
</evidence>
<dbReference type="InterPro" id="IPR006047">
    <property type="entry name" value="GH13_cat_dom"/>
</dbReference>
<gene>
    <name evidence="19" type="ORF">GQ26_0251610</name>
</gene>
<evidence type="ECO:0000256" key="16">
    <source>
        <dbReference type="SAM" id="MobiDB-lite"/>
    </source>
</evidence>
<dbReference type="GO" id="GO:0016052">
    <property type="term" value="P:carbohydrate catabolic process"/>
    <property type="evidence" value="ECO:0007669"/>
    <property type="project" value="InterPro"/>
</dbReference>
<keyword evidence="10" id="KW-0119">Carbohydrate metabolism</keyword>
<reference evidence="19" key="2">
    <citation type="journal article" date="2014" name="PLoS Genet.">
        <title>Signature gene expression reveals novel clues to the molecular mechanisms of dimorphic transition in Penicillium marneffei.</title>
        <authorList>
            <person name="Yang E."/>
            <person name="Wang G."/>
            <person name="Cai J."/>
            <person name="Woo P.C."/>
            <person name="Lau S.K."/>
            <person name="Yuen K.-Y."/>
            <person name="Chow W.-N."/>
            <person name="Lin X."/>
        </authorList>
    </citation>
    <scope>NUCLEOTIDE SEQUENCE</scope>
    <source>
        <strain evidence="19">PM1</strain>
    </source>
</reference>
<dbReference type="FunFam" id="3.20.20.80:FF:000120">
    <property type="entry name" value="Alpha-amylase A"/>
    <property type="match status" value="1"/>
</dbReference>
<evidence type="ECO:0000256" key="4">
    <source>
        <dbReference type="ARBA" id="ARBA00012595"/>
    </source>
</evidence>
<dbReference type="SUPFAM" id="SSF51011">
    <property type="entry name" value="Glycosyl hydrolase domain"/>
    <property type="match status" value="1"/>
</dbReference>
<feature type="binding site" evidence="15">
    <location>
        <position position="228"/>
    </location>
    <ligand>
        <name>substrate</name>
    </ligand>
</feature>
<accession>A0A093UYU7</accession>
<dbReference type="eggNOG" id="KOG0471">
    <property type="taxonomic scope" value="Eukaryota"/>
</dbReference>
<evidence type="ECO:0000256" key="13">
    <source>
        <dbReference type="PIRSR" id="PIRSR001024-2"/>
    </source>
</evidence>
<feature type="signal peptide" evidence="17">
    <location>
        <begin position="1"/>
        <end position="22"/>
    </location>
</feature>
<evidence type="ECO:0000256" key="8">
    <source>
        <dbReference type="ARBA" id="ARBA00023157"/>
    </source>
</evidence>
<feature type="binding site" evidence="15">
    <location>
        <position position="258"/>
    </location>
    <ligand>
        <name>substrate</name>
    </ligand>
</feature>
<evidence type="ECO:0000256" key="1">
    <source>
        <dbReference type="ARBA" id="ARBA00000548"/>
    </source>
</evidence>
<keyword evidence="6" id="KW-0378">Hydrolase</keyword>
<feature type="chain" id="PRO_5001887949" description="alpha-amylase" evidence="17">
    <location>
        <begin position="23"/>
        <end position="556"/>
    </location>
</feature>
<evidence type="ECO:0000256" key="9">
    <source>
        <dbReference type="ARBA" id="ARBA00023180"/>
    </source>
</evidence>
<dbReference type="CDD" id="cd11319">
    <property type="entry name" value="AmyAc_euk_AmyA"/>
    <property type="match status" value="1"/>
</dbReference>
<evidence type="ECO:0000256" key="11">
    <source>
        <dbReference type="ARBA" id="ARBA00023295"/>
    </source>
</evidence>
<sequence length="556" mass="60332">MRSTAIIETALAFAASADAASADDWAKRSIYQVITDRYARLVDSTDDCNITKYCGGTWSGLMSKLDYIQDLGFTAVQISPIQENLPEETIYGEAFHGYWPQNLYGLNAHFGTADDLKHLVSELHKRDMYLMVDVVANELAYSIGQTNMTADNTTIIDYSAFAPFNQSSDFTSYCPILDWSNATESTHCWLGYEGVATPRIKTTEPTIASTLDQWIADLVGTYDIDGIRIDGAKQIESSFFHNFIESAGVYAMGEVYDGDAKFLCGYQSLTSGLENYALYGKIIEAFTAGKMADLVAMVGAMRQACHSPQYLANFIENQDNPRFASLTQDIALAKNALAFTILSDGIPKMYYGQEQHLPGNYSPYNRQALWPTQYDTSTELYNLTATLNKLRNHAISIDDHYVTNWSSILYTDGSTYATRKGPNGAQIVAVLSNQGLQGGDYTLQVPGVADSGTNLTEVTLCDSTVIAGENGTITVPMGHGQPRVYYPTFNLNGSGLCGFSSSPFLSSSTEKSTSSNSTSSGVPAASSSVPLGSGITVQASGWLIFSALVVSVITVM</sequence>